<dbReference type="Pfam" id="PF13185">
    <property type="entry name" value="GAF_2"/>
    <property type="match status" value="1"/>
</dbReference>
<feature type="domain" description="PPM-type phosphatase" evidence="4">
    <location>
        <begin position="263"/>
        <end position="482"/>
    </location>
</feature>
<dbReference type="SMART" id="SM00331">
    <property type="entry name" value="PP2C_SIG"/>
    <property type="match status" value="1"/>
</dbReference>
<reference evidence="5 6" key="2">
    <citation type="journal article" date="2016" name="ISME J.">
        <title>Characterization of the first cultured representative of Verrucomicrobia subdivision 5 indicates the proposal of a novel phylum.</title>
        <authorList>
            <person name="Spring S."/>
            <person name="Bunk B."/>
            <person name="Sproer C."/>
            <person name="Schumann P."/>
            <person name="Rohde M."/>
            <person name="Tindall B.J."/>
            <person name="Klenk H.P."/>
        </authorList>
    </citation>
    <scope>NUCLEOTIDE SEQUENCE [LARGE SCALE GENOMIC DNA]</scope>
    <source>
        <strain evidence="5 6">L21-Fru-AB</strain>
    </source>
</reference>
<dbReference type="SMART" id="SM00065">
    <property type="entry name" value="GAF"/>
    <property type="match status" value="1"/>
</dbReference>
<dbReference type="EMBL" id="CP010904">
    <property type="protein sequence ID" value="AKJ65405.1"/>
    <property type="molecule type" value="Genomic_DNA"/>
</dbReference>
<dbReference type="PATRIC" id="fig|1609981.3.peg.2264"/>
<keyword evidence="2" id="KW-0472">Membrane</keyword>
<dbReference type="Gene3D" id="3.30.450.40">
    <property type="match status" value="1"/>
</dbReference>
<dbReference type="RefSeq" id="WP_052882641.1">
    <property type="nucleotide sequence ID" value="NZ_CP010904.1"/>
</dbReference>
<dbReference type="EC" id="3.1.3.3" evidence="5"/>
<dbReference type="PANTHER" id="PTHR43156:SF2">
    <property type="entry name" value="STAGE II SPORULATION PROTEIN E"/>
    <property type="match status" value="1"/>
</dbReference>
<dbReference type="GO" id="GO:0016791">
    <property type="term" value="F:phosphatase activity"/>
    <property type="evidence" value="ECO:0007669"/>
    <property type="project" value="TreeGrafter"/>
</dbReference>
<proteinExistence type="predicted"/>
<dbReference type="Proteomes" id="UP000035268">
    <property type="component" value="Chromosome"/>
</dbReference>
<evidence type="ECO:0000256" key="1">
    <source>
        <dbReference type="ARBA" id="ARBA00022801"/>
    </source>
</evidence>
<evidence type="ECO:0000256" key="2">
    <source>
        <dbReference type="SAM" id="Phobius"/>
    </source>
</evidence>
<sequence length="483" mass="54383">MNAELVSIWFYRVFSPLLLAALLFLAYRLYRHIARLRGQRDELLQSKNTVYEFLHDMGDMFSDAERYDIQEMMDKALYYATRTCKARSGAVYLLDEDRDLLKARAQAGVFPPLHDEHGMEGGQAILKSRRIEESVQSYAFALGEGLVGDVAVRGHSILLEDAELDERVPRHRIDFLRIHTLMAVPMRFGRKTVGVVVLANRVDGAAFTRADLDLLQSLADQIAIPLHYMGLNEQLEQKRQLDRDLDVAHEIQRMLLPQRLPDIPGVKLAAFNHPAQVIGGDYYDFIRIDDRHLGIVIADVSGKGIGGAMIMSICRSVLRAKASLYLSPAETLAELNRLVTADLAEDMFVSMLYMVLDLDTRELVVARAGHERPLLLRNGESRWIDGPGIAIGLTNADIFETAIRDVREQLQPGDLLTAYTDGITEAMDSEDNEWGVERLEEAVQTAGPNGPDALLENIRQRLLRFVGDRPQNDDMTLLAFRVD</sequence>
<dbReference type="InterPro" id="IPR029016">
    <property type="entry name" value="GAF-like_dom_sf"/>
</dbReference>
<dbReference type="SUPFAM" id="SSF55781">
    <property type="entry name" value="GAF domain-like"/>
    <property type="match status" value="1"/>
</dbReference>
<dbReference type="Pfam" id="PF07228">
    <property type="entry name" value="SpoIIE"/>
    <property type="match status" value="1"/>
</dbReference>
<name>A0A0G3EKW9_9BACT</name>
<dbReference type="SUPFAM" id="SSF81606">
    <property type="entry name" value="PP2C-like"/>
    <property type="match status" value="1"/>
</dbReference>
<keyword evidence="6" id="KW-1185">Reference proteome</keyword>
<organism evidence="5 6">
    <name type="scientific">Kiritimatiella glycovorans</name>
    <dbReference type="NCBI Taxonomy" id="1307763"/>
    <lineage>
        <taxon>Bacteria</taxon>
        <taxon>Pseudomonadati</taxon>
        <taxon>Kiritimatiellota</taxon>
        <taxon>Kiritimatiellia</taxon>
        <taxon>Kiritimatiellales</taxon>
        <taxon>Kiritimatiellaceae</taxon>
        <taxon>Kiritimatiella</taxon>
    </lineage>
</organism>
<gene>
    <name evidence="5" type="primary">rsbU</name>
    <name evidence="5" type="ORF">L21SP4_02178</name>
</gene>
<evidence type="ECO:0000313" key="5">
    <source>
        <dbReference type="EMBL" id="AKJ65405.1"/>
    </source>
</evidence>
<feature type="domain" description="GAF" evidence="3">
    <location>
        <begin position="68"/>
        <end position="236"/>
    </location>
</feature>
<dbReference type="STRING" id="1307763.L21SP4_02178"/>
<dbReference type="KEGG" id="vbl:L21SP4_02178"/>
<dbReference type="InterPro" id="IPR003018">
    <property type="entry name" value="GAF"/>
</dbReference>
<evidence type="ECO:0000259" key="3">
    <source>
        <dbReference type="SMART" id="SM00065"/>
    </source>
</evidence>
<keyword evidence="2" id="KW-0812">Transmembrane</keyword>
<dbReference type="PANTHER" id="PTHR43156">
    <property type="entry name" value="STAGE II SPORULATION PROTEIN E-RELATED"/>
    <property type="match status" value="1"/>
</dbReference>
<accession>A0A0G3EKW9</accession>
<dbReference type="OrthoDB" id="9773346at2"/>
<dbReference type="AlphaFoldDB" id="A0A0G3EKW9"/>
<dbReference type="InterPro" id="IPR036457">
    <property type="entry name" value="PPM-type-like_dom_sf"/>
</dbReference>
<keyword evidence="2" id="KW-1133">Transmembrane helix</keyword>
<dbReference type="InterPro" id="IPR001932">
    <property type="entry name" value="PPM-type_phosphatase-like_dom"/>
</dbReference>
<dbReference type="InterPro" id="IPR052016">
    <property type="entry name" value="Bact_Sigma-Reg"/>
</dbReference>
<evidence type="ECO:0000259" key="4">
    <source>
        <dbReference type="SMART" id="SM00331"/>
    </source>
</evidence>
<reference evidence="6" key="1">
    <citation type="submission" date="2015-02" db="EMBL/GenBank/DDBJ databases">
        <title>Description and complete genome sequence of the first cultured representative of the subdivision 5 of the Verrucomicrobia phylum.</title>
        <authorList>
            <person name="Spring S."/>
            <person name="Bunk B."/>
            <person name="Sproer C."/>
            <person name="Klenk H.-P."/>
        </authorList>
    </citation>
    <scope>NUCLEOTIDE SEQUENCE [LARGE SCALE GENOMIC DNA]</scope>
    <source>
        <strain evidence="6">L21-Fru-AB</strain>
    </source>
</reference>
<feature type="transmembrane region" description="Helical" evidence="2">
    <location>
        <begin position="6"/>
        <end position="30"/>
    </location>
</feature>
<evidence type="ECO:0000313" key="6">
    <source>
        <dbReference type="Proteomes" id="UP000035268"/>
    </source>
</evidence>
<protein>
    <submittedName>
        <fullName evidence="5">Phosphoserine phosphatase RsbU</fullName>
        <ecNumber evidence="5">3.1.3.3</ecNumber>
    </submittedName>
</protein>
<keyword evidence="1 5" id="KW-0378">Hydrolase</keyword>
<dbReference type="Gene3D" id="3.60.40.10">
    <property type="entry name" value="PPM-type phosphatase domain"/>
    <property type="match status" value="1"/>
</dbReference>